<accession>A0A6M5YKB2</accession>
<dbReference type="SUPFAM" id="SSF47240">
    <property type="entry name" value="Ferritin-like"/>
    <property type="match status" value="1"/>
</dbReference>
<evidence type="ECO:0000256" key="1">
    <source>
        <dbReference type="SAM" id="MobiDB-lite"/>
    </source>
</evidence>
<dbReference type="InterPro" id="IPR012348">
    <property type="entry name" value="RNR-like"/>
</dbReference>
<feature type="domain" description="YHS" evidence="3">
    <location>
        <begin position="212"/>
        <end position="238"/>
    </location>
</feature>
<evidence type="ECO:0000313" key="4">
    <source>
        <dbReference type="EMBL" id="QJW93422.1"/>
    </source>
</evidence>
<protein>
    <recommendedName>
        <fullName evidence="3">YHS domain-containing protein</fullName>
    </recommendedName>
</protein>
<dbReference type="AlphaFoldDB" id="A0A6M5YKB2"/>
<dbReference type="InterPro" id="IPR009078">
    <property type="entry name" value="Ferritin-like_SF"/>
</dbReference>
<dbReference type="EMBL" id="CP053452">
    <property type="protein sequence ID" value="QJW93422.1"/>
    <property type="molecule type" value="Genomic_DNA"/>
</dbReference>
<dbReference type="RefSeq" id="WP_227254754.1">
    <property type="nucleotide sequence ID" value="NZ_CP053452.2"/>
</dbReference>
<dbReference type="GO" id="GO:0016491">
    <property type="term" value="F:oxidoreductase activity"/>
    <property type="evidence" value="ECO:0007669"/>
    <property type="project" value="InterPro"/>
</dbReference>
<feature type="region of interest" description="Disordered" evidence="1">
    <location>
        <begin position="167"/>
        <end position="195"/>
    </location>
</feature>
<dbReference type="InterPro" id="IPR007029">
    <property type="entry name" value="YHS_dom"/>
</dbReference>
<evidence type="ECO:0000313" key="5">
    <source>
        <dbReference type="Proteomes" id="UP000503447"/>
    </source>
</evidence>
<sequence length="239" mass="25519">MIQRTTVLAALAAAVLGLATRAGTAEPDKKATPADQAKAKRALQEVQDFIGLWNLEGTQKVGAKTEAWKEKVSWGWKFKDGNPSITVSFAEGKGKFYTGGELGYDVEKKKYVLTLDPAGKGEAKQEFVGTVSSGTLKLERKDAKTGDVYRLTLNTLSDGVRFSFKSDKQDGGKGPFSSAYKMEGNKDGESIAGGGPKKPECVVSGGAATIPVSYNGKTYYVCCSGCRDEFNANPAKYAK</sequence>
<proteinExistence type="predicted"/>
<reference evidence="5" key="1">
    <citation type="submission" date="2020-05" db="EMBL/GenBank/DDBJ databases">
        <title>Frigoriglobus tundricola gen. nov., sp. nov., a psychrotolerant cellulolytic planctomycete of the family Gemmataceae with two divergent copies of 16S rRNA gene.</title>
        <authorList>
            <person name="Kulichevskaya I.S."/>
            <person name="Ivanova A.A."/>
            <person name="Naumoff D.G."/>
            <person name="Beletsky A.V."/>
            <person name="Rijpstra W.I.C."/>
            <person name="Sinninghe Damste J.S."/>
            <person name="Mardanov A.V."/>
            <person name="Ravin N.V."/>
            <person name="Dedysh S.N."/>
        </authorList>
    </citation>
    <scope>NUCLEOTIDE SEQUENCE [LARGE SCALE GENOMIC DNA]</scope>
    <source>
        <strain evidence="5">PL17</strain>
    </source>
</reference>
<keyword evidence="5" id="KW-1185">Reference proteome</keyword>
<gene>
    <name evidence="4" type="ORF">FTUN_0928</name>
</gene>
<name>A0A6M5YKB2_9BACT</name>
<dbReference type="KEGG" id="ftj:FTUN_0928"/>
<dbReference type="Proteomes" id="UP000503447">
    <property type="component" value="Chromosome"/>
</dbReference>
<dbReference type="Gene3D" id="1.10.620.20">
    <property type="entry name" value="Ribonucleotide Reductase, subunit A"/>
    <property type="match status" value="1"/>
</dbReference>
<dbReference type="Pfam" id="PF04945">
    <property type="entry name" value="YHS"/>
    <property type="match status" value="1"/>
</dbReference>
<keyword evidence="2" id="KW-0732">Signal</keyword>
<feature type="signal peptide" evidence="2">
    <location>
        <begin position="1"/>
        <end position="24"/>
    </location>
</feature>
<evidence type="ECO:0000259" key="3">
    <source>
        <dbReference type="Pfam" id="PF04945"/>
    </source>
</evidence>
<evidence type="ECO:0000256" key="2">
    <source>
        <dbReference type="SAM" id="SignalP"/>
    </source>
</evidence>
<feature type="chain" id="PRO_5026710536" description="YHS domain-containing protein" evidence="2">
    <location>
        <begin position="25"/>
        <end position="239"/>
    </location>
</feature>
<organism evidence="4 5">
    <name type="scientific">Frigoriglobus tundricola</name>
    <dbReference type="NCBI Taxonomy" id="2774151"/>
    <lineage>
        <taxon>Bacteria</taxon>
        <taxon>Pseudomonadati</taxon>
        <taxon>Planctomycetota</taxon>
        <taxon>Planctomycetia</taxon>
        <taxon>Gemmatales</taxon>
        <taxon>Gemmataceae</taxon>
        <taxon>Frigoriglobus</taxon>
    </lineage>
</organism>